<dbReference type="RefSeq" id="WP_220249519.1">
    <property type="nucleotide sequence ID" value="NZ_JAICCF010000001.1"/>
</dbReference>
<feature type="region of interest" description="Disordered" evidence="1">
    <location>
        <begin position="1"/>
        <end position="28"/>
    </location>
</feature>
<organism evidence="3 4">
    <name type="scientific">Chitinophaga rhizophila</name>
    <dbReference type="NCBI Taxonomy" id="2866212"/>
    <lineage>
        <taxon>Bacteria</taxon>
        <taxon>Pseudomonadati</taxon>
        <taxon>Bacteroidota</taxon>
        <taxon>Chitinophagia</taxon>
        <taxon>Chitinophagales</taxon>
        <taxon>Chitinophagaceae</taxon>
        <taxon>Chitinophaga</taxon>
    </lineage>
</organism>
<protein>
    <submittedName>
        <fullName evidence="3">Uncharacterized protein</fullName>
    </submittedName>
</protein>
<keyword evidence="2" id="KW-1133">Transmembrane helix</keyword>
<dbReference type="Proteomes" id="UP000812961">
    <property type="component" value="Unassembled WGS sequence"/>
</dbReference>
<keyword evidence="4" id="KW-1185">Reference proteome</keyword>
<keyword evidence="2" id="KW-0472">Membrane</keyword>
<feature type="compositionally biased region" description="Basic and acidic residues" evidence="1">
    <location>
        <begin position="8"/>
        <end position="28"/>
    </location>
</feature>
<proteinExistence type="predicted"/>
<evidence type="ECO:0000313" key="3">
    <source>
        <dbReference type="EMBL" id="MBW8684341.1"/>
    </source>
</evidence>
<dbReference type="EMBL" id="JAICCF010000001">
    <property type="protein sequence ID" value="MBW8684341.1"/>
    <property type="molecule type" value="Genomic_DNA"/>
</dbReference>
<reference evidence="3 4" key="1">
    <citation type="submission" date="2021-08" db="EMBL/GenBank/DDBJ databases">
        <title>The genome sequence of Chitinophaga sp. B61.</title>
        <authorList>
            <person name="Zhang X."/>
        </authorList>
    </citation>
    <scope>NUCLEOTIDE SEQUENCE [LARGE SCALE GENOMIC DNA]</scope>
    <source>
        <strain evidence="3 4">B61</strain>
    </source>
</reference>
<gene>
    <name evidence="3" type="ORF">K1Y79_08350</name>
</gene>
<comment type="caution">
    <text evidence="3">The sequence shown here is derived from an EMBL/GenBank/DDBJ whole genome shotgun (WGS) entry which is preliminary data.</text>
</comment>
<evidence type="ECO:0000256" key="1">
    <source>
        <dbReference type="SAM" id="MobiDB-lite"/>
    </source>
</evidence>
<evidence type="ECO:0000313" key="4">
    <source>
        <dbReference type="Proteomes" id="UP000812961"/>
    </source>
</evidence>
<accession>A0ABS7G9J4</accession>
<keyword evidence="2" id="KW-0812">Transmembrane</keyword>
<feature type="transmembrane region" description="Helical" evidence="2">
    <location>
        <begin position="51"/>
        <end position="68"/>
    </location>
</feature>
<evidence type="ECO:0000256" key="2">
    <source>
        <dbReference type="SAM" id="Phobius"/>
    </source>
</evidence>
<name>A0ABS7G9J4_9BACT</name>
<sequence length="95" mass="10992">MTHNNIDLTKKGDEHPDRETNDQDNSRINLDKYKAGLDRINPFRPESSLHPFRWFLLIVTLLGGMLLYSDNRGMRLLSGSGQQQWNPSGPRAYHK</sequence>